<dbReference type="PaxDb" id="67767-A0A0J7N7J5"/>
<dbReference type="Proteomes" id="UP000036403">
    <property type="component" value="Unassembled WGS sequence"/>
</dbReference>
<evidence type="ECO:0000313" key="2">
    <source>
        <dbReference type="Proteomes" id="UP000036403"/>
    </source>
</evidence>
<dbReference type="EMBL" id="LBMM01008825">
    <property type="protein sequence ID" value="KMQ88610.1"/>
    <property type="molecule type" value="Genomic_DNA"/>
</dbReference>
<proteinExistence type="predicted"/>
<comment type="caution">
    <text evidence="1">The sequence shown here is derived from an EMBL/GenBank/DDBJ whole genome shotgun (WGS) entry which is preliminary data.</text>
</comment>
<keyword evidence="2" id="KW-1185">Reference proteome</keyword>
<name>A0A0J7N7J5_LASNI</name>
<gene>
    <name evidence="1" type="ORF">RF55_11877</name>
</gene>
<evidence type="ECO:0000313" key="1">
    <source>
        <dbReference type="EMBL" id="KMQ88610.1"/>
    </source>
</evidence>
<dbReference type="AlphaFoldDB" id="A0A0J7N7J5"/>
<dbReference type="OrthoDB" id="7600614at2759"/>
<reference evidence="1 2" key="1">
    <citation type="submission" date="2015-04" db="EMBL/GenBank/DDBJ databases">
        <title>Lasius niger genome sequencing.</title>
        <authorList>
            <person name="Konorov E.A."/>
            <person name="Nikitin M.A."/>
            <person name="Kirill M.V."/>
            <person name="Chang P."/>
        </authorList>
    </citation>
    <scope>NUCLEOTIDE SEQUENCE [LARGE SCALE GENOMIC DNA]</scope>
    <source>
        <tissue evidence="1">Whole</tissue>
    </source>
</reference>
<sequence>MKMPKKHHKDLQDFRQNIHLSCKEWDKLGVQLKEYKERTYEVLEPGWCDKIYYTIYENLKLPCAFSFKNAKIDRTTGGPFLTVKCQCTECKTEIHLYSLTEPTADGIDFHVSTLDTRRLIHIKKRQLRGDRRKQVAEELKGKSAYLWQREAAHKRMNFGDNKPADLYSSEVLRKVMQETIEKELGLKSGDNPIISLFKVAQSPEYAGSIREICLYKPFIMYWLPEQIALYNLWLKNDKIGSISIDATGSITKPLQTADGSKSIIYLYQAVTNYNDKIFPLFQMISGKHDANTLCYWIREWLRSGAKIPKEVITDYSMALLIASSLAFNQRSLQNYLDECFHQIFSSSTYLERMCLLRIDIAHLIKMITRWPCFSKD</sequence>
<accession>A0A0J7N7J5</accession>
<organism evidence="1 2">
    <name type="scientific">Lasius niger</name>
    <name type="common">Black garden ant</name>
    <dbReference type="NCBI Taxonomy" id="67767"/>
    <lineage>
        <taxon>Eukaryota</taxon>
        <taxon>Metazoa</taxon>
        <taxon>Ecdysozoa</taxon>
        <taxon>Arthropoda</taxon>
        <taxon>Hexapoda</taxon>
        <taxon>Insecta</taxon>
        <taxon>Pterygota</taxon>
        <taxon>Neoptera</taxon>
        <taxon>Endopterygota</taxon>
        <taxon>Hymenoptera</taxon>
        <taxon>Apocrita</taxon>
        <taxon>Aculeata</taxon>
        <taxon>Formicoidea</taxon>
        <taxon>Formicidae</taxon>
        <taxon>Formicinae</taxon>
        <taxon>Lasius</taxon>
        <taxon>Lasius</taxon>
    </lineage>
</organism>
<protein>
    <submittedName>
        <fullName evidence="1">KDa protein in nof-fb transposable element</fullName>
    </submittedName>
</protein>